<name>A0ABQ2F3C9_9MICO</name>
<feature type="transmembrane region" description="Helical" evidence="1">
    <location>
        <begin position="83"/>
        <end position="102"/>
    </location>
</feature>
<keyword evidence="1" id="KW-0472">Membrane</keyword>
<evidence type="ECO:0008006" key="4">
    <source>
        <dbReference type="Google" id="ProtNLM"/>
    </source>
</evidence>
<protein>
    <recommendedName>
        <fullName evidence="4">DUF3180 domain-containing protein</fullName>
    </recommendedName>
</protein>
<feature type="transmembrane region" description="Helical" evidence="1">
    <location>
        <begin position="122"/>
        <end position="141"/>
    </location>
</feature>
<keyword evidence="3" id="KW-1185">Reference proteome</keyword>
<evidence type="ECO:0000313" key="2">
    <source>
        <dbReference type="EMBL" id="GGK58026.1"/>
    </source>
</evidence>
<dbReference type="EMBL" id="BMLB01000001">
    <property type="protein sequence ID" value="GGK58026.1"/>
    <property type="molecule type" value="Genomic_DNA"/>
</dbReference>
<comment type="caution">
    <text evidence="2">The sequence shown here is derived from an EMBL/GenBank/DDBJ whole genome shotgun (WGS) entry which is preliminary data.</text>
</comment>
<organism evidence="2 3">
    <name type="scientific">Ornithinimicrobium pekingense</name>
    <dbReference type="NCBI Taxonomy" id="384677"/>
    <lineage>
        <taxon>Bacteria</taxon>
        <taxon>Bacillati</taxon>
        <taxon>Actinomycetota</taxon>
        <taxon>Actinomycetes</taxon>
        <taxon>Micrococcales</taxon>
        <taxon>Ornithinimicrobiaceae</taxon>
        <taxon>Ornithinimicrobium</taxon>
    </lineage>
</organism>
<feature type="transmembrane region" description="Helical" evidence="1">
    <location>
        <begin position="41"/>
        <end position="62"/>
    </location>
</feature>
<sequence>MTPPPAQGIRISAGVITALLTGMASWLLLELVRSWGGTYPVISWIGLVPLVAVTLLVLVMGWQIRRYTRGRGTVRPTPQRARGTLVGAQAAALGGAALLGWYAANALTHLPNADVASERVQLVWGLVHAATALALSVSGYVGQAWCRIPPTEHDDDDDGTVADGDLAYG</sequence>
<reference evidence="3" key="1">
    <citation type="journal article" date="2019" name="Int. J. Syst. Evol. Microbiol.">
        <title>The Global Catalogue of Microorganisms (GCM) 10K type strain sequencing project: providing services to taxonomists for standard genome sequencing and annotation.</title>
        <authorList>
            <consortium name="The Broad Institute Genomics Platform"/>
            <consortium name="The Broad Institute Genome Sequencing Center for Infectious Disease"/>
            <person name="Wu L."/>
            <person name="Ma J."/>
        </authorList>
    </citation>
    <scope>NUCLEOTIDE SEQUENCE [LARGE SCALE GENOMIC DNA]</scope>
    <source>
        <strain evidence="3">CGMCC 1.5362</strain>
    </source>
</reference>
<dbReference type="Pfam" id="PF11377">
    <property type="entry name" value="DUF3180"/>
    <property type="match status" value="1"/>
</dbReference>
<dbReference type="InterPro" id="IPR021517">
    <property type="entry name" value="DUF3180"/>
</dbReference>
<evidence type="ECO:0000313" key="3">
    <source>
        <dbReference type="Proteomes" id="UP000662111"/>
    </source>
</evidence>
<dbReference type="Proteomes" id="UP000662111">
    <property type="component" value="Unassembled WGS sequence"/>
</dbReference>
<proteinExistence type="predicted"/>
<keyword evidence="1" id="KW-1133">Transmembrane helix</keyword>
<accession>A0ABQ2F3C9</accession>
<evidence type="ECO:0000256" key="1">
    <source>
        <dbReference type="SAM" id="Phobius"/>
    </source>
</evidence>
<keyword evidence="1" id="KW-0812">Transmembrane</keyword>
<dbReference type="RefSeq" id="WP_022920927.1">
    <property type="nucleotide sequence ID" value="NZ_BMLB01000001.1"/>
</dbReference>
<feature type="transmembrane region" description="Helical" evidence="1">
    <location>
        <begin position="12"/>
        <end position="29"/>
    </location>
</feature>
<gene>
    <name evidence="2" type="ORF">GCM10011509_03060</name>
</gene>